<accession>A0A6P8ITM9</accession>
<dbReference type="GeneID" id="116304936"/>
<dbReference type="AlphaFoldDB" id="A0A6P8ITM9"/>
<dbReference type="GO" id="GO:0005576">
    <property type="term" value="C:extracellular region"/>
    <property type="evidence" value="ECO:0007669"/>
    <property type="project" value="InterPro"/>
</dbReference>
<reference evidence="4" key="1">
    <citation type="submission" date="2025-08" db="UniProtKB">
        <authorList>
            <consortium name="RefSeq"/>
        </authorList>
    </citation>
    <scope>IDENTIFICATION</scope>
</reference>
<feature type="domain" description="Insulin-like" evidence="2">
    <location>
        <begin position="54"/>
        <end position="122"/>
    </location>
</feature>
<dbReference type="SUPFAM" id="SSF56994">
    <property type="entry name" value="Insulin-like"/>
    <property type="match status" value="1"/>
</dbReference>
<sequence length="123" mass="14136">MIRKIMGSFSRSFMLILVFNALLVCLILALPHKVLAKHAQLYKVKETGSRPVSFQLCGDNIYSAFKSICFPKGFRFKRSFDGFLTDENTANHYLKRQSARQYNLVEECCKEGCVAEEVHEYCP</sequence>
<evidence type="ECO:0000313" key="3">
    <source>
        <dbReference type="Proteomes" id="UP000515163"/>
    </source>
</evidence>
<feature type="chain" id="PRO_5028057509" evidence="1">
    <location>
        <begin position="37"/>
        <end position="123"/>
    </location>
</feature>
<keyword evidence="1" id="KW-0732">Signal</keyword>
<evidence type="ECO:0000313" key="4">
    <source>
        <dbReference type="RefSeq" id="XP_031570596.1"/>
    </source>
</evidence>
<proteinExistence type="predicted"/>
<feature type="signal peptide" evidence="1">
    <location>
        <begin position="1"/>
        <end position="36"/>
    </location>
</feature>
<dbReference type="InterPro" id="IPR036438">
    <property type="entry name" value="Insulin-like_sf"/>
</dbReference>
<keyword evidence="3" id="KW-1185">Reference proteome</keyword>
<organism evidence="3 4">
    <name type="scientific">Actinia tenebrosa</name>
    <name type="common">Australian red waratah sea anemone</name>
    <dbReference type="NCBI Taxonomy" id="6105"/>
    <lineage>
        <taxon>Eukaryota</taxon>
        <taxon>Metazoa</taxon>
        <taxon>Cnidaria</taxon>
        <taxon>Anthozoa</taxon>
        <taxon>Hexacorallia</taxon>
        <taxon>Actiniaria</taxon>
        <taxon>Actiniidae</taxon>
        <taxon>Actinia</taxon>
    </lineage>
</organism>
<dbReference type="Pfam" id="PF00049">
    <property type="entry name" value="Insulin"/>
    <property type="match status" value="1"/>
</dbReference>
<dbReference type="InterPro" id="IPR016179">
    <property type="entry name" value="Insulin-like"/>
</dbReference>
<dbReference type="PIRSF" id="PIRSF018431">
    <property type="entry name" value="Molluscan_insulin_rel_peptide"/>
    <property type="match status" value="1"/>
</dbReference>
<dbReference type="Proteomes" id="UP000515163">
    <property type="component" value="Unplaced"/>
</dbReference>
<evidence type="ECO:0000259" key="2">
    <source>
        <dbReference type="SMART" id="SM00078"/>
    </source>
</evidence>
<dbReference type="RefSeq" id="XP_031570596.1">
    <property type="nucleotide sequence ID" value="XM_031714736.1"/>
</dbReference>
<dbReference type="KEGG" id="aten:116304936"/>
<dbReference type="Gene3D" id="1.10.100.10">
    <property type="entry name" value="Insulin-like"/>
    <property type="match status" value="1"/>
</dbReference>
<dbReference type="InParanoid" id="A0A6P8ITM9"/>
<dbReference type="SMART" id="SM00078">
    <property type="entry name" value="IlGF"/>
    <property type="match status" value="1"/>
</dbReference>
<evidence type="ECO:0000256" key="1">
    <source>
        <dbReference type="SAM" id="SignalP"/>
    </source>
</evidence>
<protein>
    <submittedName>
        <fullName evidence="4">Uncharacterized protein LOC116304936</fullName>
    </submittedName>
</protein>
<name>A0A6P8ITM9_ACTTE</name>
<dbReference type="GO" id="GO:0005179">
    <property type="term" value="F:hormone activity"/>
    <property type="evidence" value="ECO:0007669"/>
    <property type="project" value="InterPro"/>
</dbReference>
<gene>
    <name evidence="4" type="primary">LOC116304936</name>
</gene>
<dbReference type="OrthoDB" id="5966706at2759"/>